<evidence type="ECO:0000313" key="1">
    <source>
        <dbReference type="EMBL" id="XCN71901.1"/>
    </source>
</evidence>
<dbReference type="SUPFAM" id="SSF143011">
    <property type="entry name" value="RelE-like"/>
    <property type="match status" value="1"/>
</dbReference>
<dbReference type="AlphaFoldDB" id="A0AAU8LS77"/>
<dbReference type="InterPro" id="IPR035093">
    <property type="entry name" value="RelE/ParE_toxin_dom_sf"/>
</dbReference>
<accession>A0AAU8LS77</accession>
<protein>
    <submittedName>
        <fullName evidence="1">Uncharacterized protein</fullName>
    </submittedName>
</protein>
<reference evidence="1" key="2">
    <citation type="submission" date="2024-06" db="EMBL/GenBank/DDBJ databases">
        <authorList>
            <person name="Plum-Jensen L.E."/>
            <person name="Schramm A."/>
            <person name="Marshall I.P.G."/>
        </authorList>
    </citation>
    <scope>NUCLEOTIDE SEQUENCE</scope>
    <source>
        <strain evidence="1">Rat1</strain>
    </source>
</reference>
<dbReference type="EMBL" id="CP159373">
    <property type="protein sequence ID" value="XCN71901.1"/>
    <property type="molecule type" value="Genomic_DNA"/>
</dbReference>
<dbReference type="KEGG" id="eaj:Q3M24_16550"/>
<gene>
    <name evidence="1" type="ORF">Q3M24_16550</name>
</gene>
<name>A0AAU8LS77_9BACT</name>
<organism evidence="1">
    <name type="scientific">Candidatus Electrothrix aestuarii</name>
    <dbReference type="NCBI Taxonomy" id="3062594"/>
    <lineage>
        <taxon>Bacteria</taxon>
        <taxon>Pseudomonadati</taxon>
        <taxon>Thermodesulfobacteriota</taxon>
        <taxon>Desulfobulbia</taxon>
        <taxon>Desulfobulbales</taxon>
        <taxon>Desulfobulbaceae</taxon>
        <taxon>Candidatus Electrothrix</taxon>
    </lineage>
</organism>
<sequence length="161" mass="19001">MNRLEIHQTRAFRKQFQAMHKAGKKERTIAERAERIIHRLQTDPLDEKASCRRTHNGELRLRDCRKYNLSCGFRLVGLKRDDRLIFTCIGSHDDCQKWIENNRDFQDEIESQPIPSIQKGNRADDCAEVEELIEDDEYEEQLMDQVDDHVLREVFAGLCQA</sequence>
<reference evidence="1" key="1">
    <citation type="journal article" date="2024" name="Syst. Appl. Microbiol.">
        <title>First single-strain enrichments of Electrothrix cable bacteria, description of E. aestuarii sp. nov. and E. rattekaaiensis sp. nov., and proposal of a cable bacteria taxonomy following the rules of the SeqCode.</title>
        <authorList>
            <person name="Plum-Jensen L.E."/>
            <person name="Schramm A."/>
            <person name="Marshall I.P.G."/>
        </authorList>
    </citation>
    <scope>NUCLEOTIDE SEQUENCE</scope>
    <source>
        <strain evidence="1">Rat1</strain>
    </source>
</reference>
<dbReference type="Gene3D" id="3.30.2310.20">
    <property type="entry name" value="RelE-like"/>
    <property type="match status" value="1"/>
</dbReference>
<proteinExistence type="predicted"/>